<name>A0A397HHZ1_9GLOM</name>
<evidence type="ECO:0000313" key="1">
    <source>
        <dbReference type="EMBL" id="RHZ62761.1"/>
    </source>
</evidence>
<sequence length="256" mass="29865">MSSSNNDNNTTINTIDDYYYSQIFQRIKFYQSINFVTIVYDHFQKIQNNDDDKIIYLHPSIEIDFQENCTTIQENLSTINNNNNNDNNNVNTNVSSCTAKKSILKIYHSPTNVLKNSYSISNLNIVILLYKKENSNHHHYNNDDNDIINKKEWLSLKFQYCVINDKDFIGGESDNSSGDKMKSVSIEKEKWFLTNENVRKYNEILEKESKWNKVILSPEIVEMKSIKNRDKIIVNMKIKQQSPLLSSSFVSSSTIK</sequence>
<protein>
    <submittedName>
        <fullName evidence="1">Uncharacterized protein</fullName>
    </submittedName>
</protein>
<accession>A0A397HHZ1</accession>
<dbReference type="OrthoDB" id="2374192at2759"/>
<keyword evidence="2" id="KW-1185">Reference proteome</keyword>
<evidence type="ECO:0000313" key="2">
    <source>
        <dbReference type="Proteomes" id="UP000266861"/>
    </source>
</evidence>
<dbReference type="Proteomes" id="UP000266861">
    <property type="component" value="Unassembled WGS sequence"/>
</dbReference>
<organism evidence="1 2">
    <name type="scientific">Diversispora epigaea</name>
    <dbReference type="NCBI Taxonomy" id="1348612"/>
    <lineage>
        <taxon>Eukaryota</taxon>
        <taxon>Fungi</taxon>
        <taxon>Fungi incertae sedis</taxon>
        <taxon>Mucoromycota</taxon>
        <taxon>Glomeromycotina</taxon>
        <taxon>Glomeromycetes</taxon>
        <taxon>Diversisporales</taxon>
        <taxon>Diversisporaceae</taxon>
        <taxon>Diversispora</taxon>
    </lineage>
</organism>
<proteinExistence type="predicted"/>
<reference evidence="1 2" key="1">
    <citation type="submission" date="2018-08" db="EMBL/GenBank/DDBJ databases">
        <title>Genome and evolution of the arbuscular mycorrhizal fungus Diversispora epigaea (formerly Glomus versiforme) and its bacterial endosymbionts.</title>
        <authorList>
            <person name="Sun X."/>
            <person name="Fei Z."/>
            <person name="Harrison M."/>
        </authorList>
    </citation>
    <scope>NUCLEOTIDE SEQUENCE [LARGE SCALE GENOMIC DNA]</scope>
    <source>
        <strain evidence="1 2">IT104</strain>
    </source>
</reference>
<gene>
    <name evidence="1" type="ORF">Glove_335g66</name>
</gene>
<dbReference type="AlphaFoldDB" id="A0A397HHZ1"/>
<dbReference type="EMBL" id="PQFF01000306">
    <property type="protein sequence ID" value="RHZ62761.1"/>
    <property type="molecule type" value="Genomic_DNA"/>
</dbReference>
<comment type="caution">
    <text evidence="1">The sequence shown here is derived from an EMBL/GenBank/DDBJ whole genome shotgun (WGS) entry which is preliminary data.</text>
</comment>